<proteinExistence type="predicted"/>
<keyword evidence="3" id="KW-1185">Reference proteome</keyword>
<name>A0ABR4AF90_9LECA</name>
<sequence>MGRAGLASATTHHCPGRKISKYIKMGRCDKQGKMCATHQIYCRKNPNCIKELVFHLSGEPCPKCETRKEIAEAPAREARNRLYADSAQRRIDNKGQKGGKR</sequence>
<evidence type="ECO:0008006" key="4">
    <source>
        <dbReference type="Google" id="ProtNLM"/>
    </source>
</evidence>
<evidence type="ECO:0000313" key="2">
    <source>
        <dbReference type="EMBL" id="KAL2042053.1"/>
    </source>
</evidence>
<evidence type="ECO:0000256" key="1">
    <source>
        <dbReference type="SAM" id="MobiDB-lite"/>
    </source>
</evidence>
<evidence type="ECO:0000313" key="3">
    <source>
        <dbReference type="Proteomes" id="UP001590950"/>
    </source>
</evidence>
<dbReference type="EMBL" id="JBEFKJ010000015">
    <property type="protein sequence ID" value="KAL2042053.1"/>
    <property type="molecule type" value="Genomic_DNA"/>
</dbReference>
<feature type="compositionally biased region" description="Basic and acidic residues" evidence="1">
    <location>
        <begin position="75"/>
        <end position="95"/>
    </location>
</feature>
<gene>
    <name evidence="2" type="ORF">N7G274_005241</name>
</gene>
<feature type="region of interest" description="Disordered" evidence="1">
    <location>
        <begin position="75"/>
        <end position="101"/>
    </location>
</feature>
<protein>
    <recommendedName>
        <fullName evidence="4">TAZ-type domain-containing protein</fullName>
    </recommendedName>
</protein>
<dbReference type="Proteomes" id="UP001590950">
    <property type="component" value="Unassembled WGS sequence"/>
</dbReference>
<comment type="caution">
    <text evidence="2">The sequence shown here is derived from an EMBL/GenBank/DDBJ whole genome shotgun (WGS) entry which is preliminary data.</text>
</comment>
<organism evidence="2 3">
    <name type="scientific">Stereocaulon virgatum</name>
    <dbReference type="NCBI Taxonomy" id="373712"/>
    <lineage>
        <taxon>Eukaryota</taxon>
        <taxon>Fungi</taxon>
        <taxon>Dikarya</taxon>
        <taxon>Ascomycota</taxon>
        <taxon>Pezizomycotina</taxon>
        <taxon>Lecanoromycetes</taxon>
        <taxon>OSLEUM clade</taxon>
        <taxon>Lecanoromycetidae</taxon>
        <taxon>Lecanorales</taxon>
        <taxon>Lecanorineae</taxon>
        <taxon>Stereocaulaceae</taxon>
        <taxon>Stereocaulon</taxon>
    </lineage>
</organism>
<accession>A0ABR4AF90</accession>
<reference evidence="2 3" key="1">
    <citation type="submission" date="2024-09" db="EMBL/GenBank/DDBJ databases">
        <title>Rethinking Asexuality: The Enigmatic Case of Functional Sexual Genes in Lepraria (Stereocaulaceae).</title>
        <authorList>
            <person name="Doellman M."/>
            <person name="Sun Y."/>
            <person name="Barcenas-Pena A."/>
            <person name="Lumbsch H.T."/>
            <person name="Grewe F."/>
        </authorList>
    </citation>
    <scope>NUCLEOTIDE SEQUENCE [LARGE SCALE GENOMIC DNA]</scope>
    <source>
        <strain evidence="2 3">Mercado 3170</strain>
    </source>
</reference>